<dbReference type="GO" id="GO:0003723">
    <property type="term" value="F:RNA binding"/>
    <property type="evidence" value="ECO:0007669"/>
    <property type="project" value="UniProtKB-KW"/>
</dbReference>
<dbReference type="AlphaFoldDB" id="A0A165D011"/>
<accession>A0A165D011</accession>
<dbReference type="GO" id="GO:0005634">
    <property type="term" value="C:nucleus"/>
    <property type="evidence" value="ECO:0007669"/>
    <property type="project" value="UniProtKB-ARBA"/>
</dbReference>
<name>A0A165D011_EXIGL</name>
<reference evidence="3 4" key="1">
    <citation type="journal article" date="2016" name="Mol. Biol. Evol.">
        <title>Comparative Genomics of Early-Diverging Mushroom-Forming Fungi Provides Insights into the Origins of Lignocellulose Decay Capabilities.</title>
        <authorList>
            <person name="Nagy L.G."/>
            <person name="Riley R."/>
            <person name="Tritt A."/>
            <person name="Adam C."/>
            <person name="Daum C."/>
            <person name="Floudas D."/>
            <person name="Sun H."/>
            <person name="Yadav J.S."/>
            <person name="Pangilinan J."/>
            <person name="Larsson K.H."/>
            <person name="Matsuura K."/>
            <person name="Barry K."/>
            <person name="Labutti K."/>
            <person name="Kuo R."/>
            <person name="Ohm R.A."/>
            <person name="Bhattacharya S.S."/>
            <person name="Shirouzu T."/>
            <person name="Yoshinaga Y."/>
            <person name="Martin F.M."/>
            <person name="Grigoriev I.V."/>
            <person name="Hibbett D.S."/>
        </authorList>
    </citation>
    <scope>NUCLEOTIDE SEQUENCE [LARGE SCALE GENOMIC DNA]</scope>
    <source>
        <strain evidence="3 4">HHB12029</strain>
    </source>
</reference>
<dbReference type="GO" id="GO:0015074">
    <property type="term" value="P:DNA integration"/>
    <property type="evidence" value="ECO:0007669"/>
    <property type="project" value="InterPro"/>
</dbReference>
<dbReference type="OrthoDB" id="3237746at2759"/>
<dbReference type="InParanoid" id="A0A165D011"/>
<evidence type="ECO:0000313" key="4">
    <source>
        <dbReference type="Proteomes" id="UP000077266"/>
    </source>
</evidence>
<dbReference type="EMBL" id="KV426266">
    <property type="protein sequence ID" value="KZV83541.1"/>
    <property type="molecule type" value="Genomic_DNA"/>
</dbReference>
<evidence type="ECO:0000259" key="2">
    <source>
        <dbReference type="PROSITE" id="PS50994"/>
    </source>
</evidence>
<feature type="domain" description="Integrase catalytic" evidence="2">
    <location>
        <begin position="1"/>
        <end position="107"/>
    </location>
</feature>
<gene>
    <name evidence="3" type="ORF">EXIGLDRAFT_573334</name>
</gene>
<dbReference type="InterPro" id="IPR001584">
    <property type="entry name" value="Integrase_cat-core"/>
</dbReference>
<dbReference type="InterPro" id="IPR012337">
    <property type="entry name" value="RNaseH-like_sf"/>
</dbReference>
<organism evidence="3 4">
    <name type="scientific">Exidia glandulosa HHB12029</name>
    <dbReference type="NCBI Taxonomy" id="1314781"/>
    <lineage>
        <taxon>Eukaryota</taxon>
        <taxon>Fungi</taxon>
        <taxon>Dikarya</taxon>
        <taxon>Basidiomycota</taxon>
        <taxon>Agaricomycotina</taxon>
        <taxon>Agaricomycetes</taxon>
        <taxon>Auriculariales</taxon>
        <taxon>Exidiaceae</taxon>
        <taxon>Exidia</taxon>
    </lineage>
</organism>
<protein>
    <submittedName>
        <fullName evidence="3">Integrase</fullName>
    </submittedName>
</protein>
<keyword evidence="4" id="KW-1185">Reference proteome</keyword>
<dbReference type="PROSITE" id="PS50994">
    <property type="entry name" value="INTEGRASE"/>
    <property type="match status" value="1"/>
</dbReference>
<evidence type="ECO:0000313" key="3">
    <source>
        <dbReference type="EMBL" id="KZV83541.1"/>
    </source>
</evidence>
<feature type="non-terminal residue" evidence="3">
    <location>
        <position position="109"/>
    </location>
</feature>
<dbReference type="Gene3D" id="3.30.420.10">
    <property type="entry name" value="Ribonuclease H-like superfamily/Ribonuclease H"/>
    <property type="match status" value="1"/>
</dbReference>
<dbReference type="InterPro" id="IPR036397">
    <property type="entry name" value="RNaseH_sf"/>
</dbReference>
<keyword evidence="1" id="KW-0694">RNA-binding</keyword>
<sequence length="109" mass="12543">TDGGRHFDCKEVRDFCESRGIEYTKTPPYSPWANGLIEECNRTLLGRLRRYCQPDFEVDETGMSIEELARHTTARWPEFLARAIADMNSRILPSLGYAPRKLMFGIAKT</sequence>
<feature type="non-terminal residue" evidence="3">
    <location>
        <position position="1"/>
    </location>
</feature>
<dbReference type="Proteomes" id="UP000077266">
    <property type="component" value="Unassembled WGS sequence"/>
</dbReference>
<evidence type="ECO:0000256" key="1">
    <source>
        <dbReference type="ARBA" id="ARBA00022884"/>
    </source>
</evidence>
<dbReference type="SUPFAM" id="SSF53098">
    <property type="entry name" value="Ribonuclease H-like"/>
    <property type="match status" value="1"/>
</dbReference>
<proteinExistence type="predicted"/>